<dbReference type="EMBL" id="JAEEGA010000001">
    <property type="protein sequence ID" value="MBP1039419.1"/>
    <property type="molecule type" value="Genomic_DNA"/>
</dbReference>
<dbReference type="AlphaFoldDB" id="A0A940ST91"/>
<keyword evidence="1" id="KW-0732">Signal</keyword>
<comment type="caution">
    <text evidence="3">The sequence shown here is derived from an EMBL/GenBank/DDBJ whole genome shotgun (WGS) entry which is preliminary data.</text>
</comment>
<evidence type="ECO:0000313" key="3">
    <source>
        <dbReference type="EMBL" id="MBP1039419.1"/>
    </source>
</evidence>
<proteinExistence type="predicted"/>
<dbReference type="InterPro" id="IPR027994">
    <property type="entry name" value="WxL_dom"/>
</dbReference>
<evidence type="ECO:0000313" key="4">
    <source>
        <dbReference type="Proteomes" id="UP000674938"/>
    </source>
</evidence>
<evidence type="ECO:0000256" key="1">
    <source>
        <dbReference type="SAM" id="SignalP"/>
    </source>
</evidence>
<gene>
    <name evidence="3" type="ORF">I6N95_00225</name>
</gene>
<dbReference type="RefSeq" id="WP_209524326.1">
    <property type="nucleotide sequence ID" value="NZ_JAEEGA010000001.1"/>
</dbReference>
<dbReference type="Pfam" id="PF13731">
    <property type="entry name" value="WxL"/>
    <property type="match status" value="1"/>
</dbReference>
<protein>
    <submittedName>
        <fullName evidence="3">WxL domain-containing protein</fullName>
    </submittedName>
</protein>
<keyword evidence="4" id="KW-1185">Reference proteome</keyword>
<dbReference type="Proteomes" id="UP000674938">
    <property type="component" value="Unassembled WGS sequence"/>
</dbReference>
<organism evidence="3 4">
    <name type="scientific">Vagococcus allomyrinae</name>
    <dbReference type="NCBI Taxonomy" id="2794353"/>
    <lineage>
        <taxon>Bacteria</taxon>
        <taxon>Bacillati</taxon>
        <taxon>Bacillota</taxon>
        <taxon>Bacilli</taxon>
        <taxon>Lactobacillales</taxon>
        <taxon>Enterococcaceae</taxon>
        <taxon>Vagococcus</taxon>
    </lineage>
</organism>
<name>A0A940ST91_9ENTE</name>
<feature type="signal peptide" evidence="1">
    <location>
        <begin position="1"/>
        <end position="23"/>
    </location>
</feature>
<sequence>MKKTVSGMMFCGALLMVGTTALADDATTTGTVKFTTSTDKDGQIAKPEVPGEIIEPEGGKQTSGDLRIQFVPDFNFGTNEIEVGQQVFNPILQKYTFEDAAKPGDHYMPQFIQVTDVRGKKQGWKLTVSASTFKTTEVAGAYDELPYAKISLKQAKLSNDVYDTTEISSKVRTFGDTGVLEIPTDAGQSKLVMQTKTDDAASTTDGSRTSIVLDNGYDKTRDYLATDKNQQVTLTKTNKDIPVVGDSGQAKEYTSIITWTLTDGI</sequence>
<evidence type="ECO:0000259" key="2">
    <source>
        <dbReference type="Pfam" id="PF13731"/>
    </source>
</evidence>
<feature type="chain" id="PRO_5037829061" evidence="1">
    <location>
        <begin position="24"/>
        <end position="265"/>
    </location>
</feature>
<feature type="domain" description="WxL" evidence="2">
    <location>
        <begin position="24"/>
        <end position="263"/>
    </location>
</feature>
<accession>A0A940ST91</accession>
<reference evidence="3" key="1">
    <citation type="submission" date="2020-12" db="EMBL/GenBank/DDBJ databases">
        <title>Vagococcus allomyrinae sp. nov. and Enterococcus lavae sp. nov., isolated from the larvae of Allomyrina dichotoma.</title>
        <authorList>
            <person name="Lee S.D."/>
        </authorList>
    </citation>
    <scope>NUCLEOTIDE SEQUENCE</scope>
    <source>
        <strain evidence="3">BWB3-3</strain>
    </source>
</reference>